<evidence type="ECO:0000256" key="2">
    <source>
        <dbReference type="SAM" id="SignalP"/>
    </source>
</evidence>
<evidence type="ECO:0000259" key="3">
    <source>
        <dbReference type="Pfam" id="PF01464"/>
    </source>
</evidence>
<dbReference type="EMBL" id="JAMXHT010000003">
    <property type="protein sequence ID" value="MCO5398263.1"/>
    <property type="molecule type" value="Genomic_DNA"/>
</dbReference>
<sequence>MKLFRRFAFALMALALLASQPARADVYGYIDENGLAHFASERVDDRYVLFMKGAAVAGKADKADERADTAIALPATELPDADAYLNASKRDALDNGTGMRQRLVRAVLQHPNVPTVEPLIRQAANKHGIDPALVKAVIAAESGFNPQAVSPKGAIGLMQVIPDTGARYGVTGDARRTAAQKLADPKTNITTGVRYLSDLLRMFSGNLELVLAAYNAGEGAVQKHGNDIPPYAETQNYVKTVLQFYRYYNPMAASVAKPAGFVNVSANGVMATRKPGRTGRPARIELVLDPATGVATNIPQH</sequence>
<dbReference type="InterPro" id="IPR000189">
    <property type="entry name" value="Transglyc_AS"/>
</dbReference>
<protein>
    <submittedName>
        <fullName evidence="4">Lytic transglycosylase domain-containing protein</fullName>
    </submittedName>
</protein>
<keyword evidence="5" id="KW-1185">Reference proteome</keyword>
<feature type="domain" description="Transglycosylase SLT" evidence="3">
    <location>
        <begin position="119"/>
        <end position="225"/>
    </location>
</feature>
<dbReference type="Pfam" id="PF01464">
    <property type="entry name" value="SLT"/>
    <property type="match status" value="1"/>
</dbReference>
<keyword evidence="2" id="KW-0732">Signal</keyword>
<comment type="caution">
    <text evidence="4">The sequence shown here is derived from an EMBL/GenBank/DDBJ whole genome shotgun (WGS) entry which is preliminary data.</text>
</comment>
<dbReference type="CDD" id="cd16896">
    <property type="entry name" value="LT_Slt70-like"/>
    <property type="match status" value="1"/>
</dbReference>
<proteinExistence type="inferred from homology"/>
<gene>
    <name evidence="4" type="ORF">NG900_08650</name>
</gene>
<dbReference type="Gene3D" id="1.10.530.10">
    <property type="match status" value="1"/>
</dbReference>
<evidence type="ECO:0000313" key="5">
    <source>
        <dbReference type="Proteomes" id="UP001162811"/>
    </source>
</evidence>
<feature type="signal peptide" evidence="2">
    <location>
        <begin position="1"/>
        <end position="24"/>
    </location>
</feature>
<reference evidence="4" key="1">
    <citation type="submission" date="2022-06" db="EMBL/GenBank/DDBJ databases">
        <authorList>
            <person name="Lu C.-H."/>
        </authorList>
    </citation>
    <scope>NUCLEOTIDE SEQUENCE</scope>
    <source>
        <strain evidence="4">21MJYT02-11</strain>
    </source>
</reference>
<evidence type="ECO:0000256" key="1">
    <source>
        <dbReference type="ARBA" id="ARBA00007734"/>
    </source>
</evidence>
<dbReference type="InterPro" id="IPR008258">
    <property type="entry name" value="Transglycosylase_SLT_dom_1"/>
</dbReference>
<dbReference type="PANTHER" id="PTHR37423:SF2">
    <property type="entry name" value="MEMBRANE-BOUND LYTIC MUREIN TRANSGLYCOSYLASE C"/>
    <property type="match status" value="1"/>
</dbReference>
<organism evidence="4 5">
    <name type="scientific">Ralstonia soli</name>
    <dbReference type="NCBI Taxonomy" id="2953896"/>
    <lineage>
        <taxon>Bacteria</taxon>
        <taxon>Pseudomonadati</taxon>
        <taxon>Pseudomonadota</taxon>
        <taxon>Betaproteobacteria</taxon>
        <taxon>Burkholderiales</taxon>
        <taxon>Burkholderiaceae</taxon>
        <taxon>Ralstonia</taxon>
    </lineage>
</organism>
<dbReference type="RefSeq" id="WP_252679262.1">
    <property type="nucleotide sequence ID" value="NZ_JAMXHT010000003.1"/>
</dbReference>
<dbReference type="InterPro" id="IPR023346">
    <property type="entry name" value="Lysozyme-like_dom_sf"/>
</dbReference>
<reference evidence="4" key="2">
    <citation type="journal article" date="2023" name="Front. Microbiol.">
        <title>Ralstonia chuxiongensis sp. nov., Ralstonia mojiangensis sp. nov., and Ralstonia soli sp. nov., isolated from tobacco fields, are three novel species in the family Burkholderiaceae.</title>
        <authorList>
            <person name="Lu C.H."/>
            <person name="Zhang Y.Y."/>
            <person name="Jiang N."/>
            <person name="Chen W."/>
            <person name="Shao X."/>
            <person name="Zhao Z.M."/>
            <person name="Lu W.L."/>
            <person name="Hu X."/>
            <person name="Xi Y.X."/>
            <person name="Zou S.Y."/>
            <person name="Wei Q.J."/>
            <person name="Lin Z.L."/>
            <person name="Gong L."/>
            <person name="Gai X.T."/>
            <person name="Zhang L.Q."/>
            <person name="Li J.Y."/>
            <person name="Jin Y."/>
            <person name="Xia Z.Y."/>
        </authorList>
    </citation>
    <scope>NUCLEOTIDE SEQUENCE</scope>
    <source>
        <strain evidence="4">21MJYT02-11</strain>
    </source>
</reference>
<comment type="similarity">
    <text evidence="1">Belongs to the transglycosylase Slt family.</text>
</comment>
<dbReference type="SUPFAM" id="SSF53955">
    <property type="entry name" value="Lysozyme-like"/>
    <property type="match status" value="1"/>
</dbReference>
<feature type="chain" id="PRO_5046863420" evidence="2">
    <location>
        <begin position="25"/>
        <end position="301"/>
    </location>
</feature>
<dbReference type="PROSITE" id="PS00922">
    <property type="entry name" value="TRANSGLYCOSYLASE"/>
    <property type="match status" value="1"/>
</dbReference>
<dbReference type="PANTHER" id="PTHR37423">
    <property type="entry name" value="SOLUBLE LYTIC MUREIN TRANSGLYCOSYLASE-RELATED"/>
    <property type="match status" value="1"/>
</dbReference>
<dbReference type="Proteomes" id="UP001162811">
    <property type="component" value="Unassembled WGS sequence"/>
</dbReference>
<evidence type="ECO:0000313" key="4">
    <source>
        <dbReference type="EMBL" id="MCO5398263.1"/>
    </source>
</evidence>
<accession>A0ABT1AIN1</accession>
<name>A0ABT1AIN1_9RALS</name>